<name>A0A9P5V8F4_9FUNG</name>
<proteinExistence type="predicted"/>
<accession>A0A9P5V8F4</accession>
<feature type="region of interest" description="Disordered" evidence="1">
    <location>
        <begin position="27"/>
        <end position="59"/>
    </location>
</feature>
<dbReference type="EMBL" id="JAAAUQ010000900">
    <property type="protein sequence ID" value="KAF9146634.1"/>
    <property type="molecule type" value="Genomic_DNA"/>
</dbReference>
<gene>
    <name evidence="2" type="ORF">BG015_011550</name>
</gene>
<reference evidence="2" key="1">
    <citation type="journal article" date="2020" name="Fungal Divers.">
        <title>Resolving the Mortierellaceae phylogeny through synthesis of multi-gene phylogenetics and phylogenomics.</title>
        <authorList>
            <person name="Vandepol N."/>
            <person name="Liber J."/>
            <person name="Desiro A."/>
            <person name="Na H."/>
            <person name="Kennedy M."/>
            <person name="Barry K."/>
            <person name="Grigoriev I.V."/>
            <person name="Miller A.N."/>
            <person name="O'Donnell K."/>
            <person name="Stajich J.E."/>
            <person name="Bonito G."/>
        </authorList>
    </citation>
    <scope>NUCLEOTIDE SEQUENCE</scope>
    <source>
        <strain evidence="2">NRRL 6426</strain>
    </source>
</reference>
<evidence type="ECO:0000256" key="1">
    <source>
        <dbReference type="SAM" id="MobiDB-lite"/>
    </source>
</evidence>
<sequence>MQERCVKIFSTMMNVLEENTLETVKLTKYEGMEEGDEEKERKERVAEKSDPTETVESPPMTKTVITDYGLVKVEVQRRRLVKRKPSMRHFVSLRRFEIHRCPRLNFSLFRAVLFDCPHLEIFNILTTPMRLEDMIKEEWASTRIQELHITINTGVIQIPVGPNDRSEFDQQQKRVVARLNTLYRQLGRLTELKVLDTRRYLKRPAFHVDVDSDLSMSEYFLQGLLTVGDKFAEEGYQWGGLQLLSGLKSLTTLRGLFHADAATMPGFILGEKEVAWIADSWPKLERVEFYTGDHAVDSPTVLSSVD</sequence>
<dbReference type="Proteomes" id="UP000748756">
    <property type="component" value="Unassembled WGS sequence"/>
</dbReference>
<dbReference type="OrthoDB" id="2415324at2759"/>
<comment type="caution">
    <text evidence="2">The sequence shown here is derived from an EMBL/GenBank/DDBJ whole genome shotgun (WGS) entry which is preliminary data.</text>
</comment>
<feature type="compositionally biased region" description="Basic and acidic residues" evidence="1">
    <location>
        <begin position="38"/>
        <end position="51"/>
    </location>
</feature>
<protein>
    <submittedName>
        <fullName evidence="2">Uncharacterized protein</fullName>
    </submittedName>
</protein>
<evidence type="ECO:0000313" key="2">
    <source>
        <dbReference type="EMBL" id="KAF9146634.1"/>
    </source>
</evidence>
<keyword evidence="3" id="KW-1185">Reference proteome</keyword>
<evidence type="ECO:0000313" key="3">
    <source>
        <dbReference type="Proteomes" id="UP000748756"/>
    </source>
</evidence>
<dbReference type="AlphaFoldDB" id="A0A9P5V8F4"/>
<organism evidence="2 3">
    <name type="scientific">Linnemannia schmuckeri</name>
    <dbReference type="NCBI Taxonomy" id="64567"/>
    <lineage>
        <taxon>Eukaryota</taxon>
        <taxon>Fungi</taxon>
        <taxon>Fungi incertae sedis</taxon>
        <taxon>Mucoromycota</taxon>
        <taxon>Mortierellomycotina</taxon>
        <taxon>Mortierellomycetes</taxon>
        <taxon>Mortierellales</taxon>
        <taxon>Mortierellaceae</taxon>
        <taxon>Linnemannia</taxon>
    </lineage>
</organism>